<organism evidence="2 3">
    <name type="scientific">Geomonas diazotrophica</name>
    <dbReference type="NCBI Taxonomy" id="2843197"/>
    <lineage>
        <taxon>Bacteria</taxon>
        <taxon>Pseudomonadati</taxon>
        <taxon>Thermodesulfobacteriota</taxon>
        <taxon>Desulfuromonadia</taxon>
        <taxon>Geobacterales</taxon>
        <taxon>Geobacteraceae</taxon>
        <taxon>Geomonas</taxon>
    </lineage>
</organism>
<keyword evidence="1" id="KW-0472">Membrane</keyword>
<reference evidence="2 3" key="1">
    <citation type="submission" date="2021-06" db="EMBL/GenBank/DDBJ databases">
        <title>Gemonas diversity in paddy soil.</title>
        <authorList>
            <person name="Liu G."/>
        </authorList>
    </citation>
    <scope>NUCLEOTIDE SEQUENCE [LARGE SCALE GENOMIC DNA]</scope>
    <source>
        <strain evidence="2 3">RG29</strain>
    </source>
</reference>
<evidence type="ECO:0000313" key="2">
    <source>
        <dbReference type="EMBL" id="QWV98663.1"/>
    </source>
</evidence>
<sequence>MLYSLVVVAALISYICYLRPLMSQAPLTAVTIIMEMTDEHTLIIPFLLAAYLSRRIGKVFMPVPLYRFLASKNRKG</sequence>
<evidence type="ECO:0000313" key="3">
    <source>
        <dbReference type="Proteomes" id="UP000683493"/>
    </source>
</evidence>
<keyword evidence="3" id="KW-1185">Reference proteome</keyword>
<dbReference type="InterPro" id="IPR001807">
    <property type="entry name" value="ClC"/>
</dbReference>
<protein>
    <submittedName>
        <fullName evidence="2">Chloride channel protein</fullName>
    </submittedName>
</protein>
<accession>A0ABX8JJU8</accession>
<dbReference type="Pfam" id="PF00654">
    <property type="entry name" value="Voltage_CLC"/>
    <property type="match status" value="1"/>
</dbReference>
<dbReference type="Proteomes" id="UP000683493">
    <property type="component" value="Chromosome"/>
</dbReference>
<evidence type="ECO:0000256" key="1">
    <source>
        <dbReference type="SAM" id="Phobius"/>
    </source>
</evidence>
<keyword evidence="1" id="KW-1133">Transmembrane helix</keyword>
<name>A0ABX8JJU8_9BACT</name>
<dbReference type="EMBL" id="CP076724">
    <property type="protein sequence ID" value="QWV98663.1"/>
    <property type="molecule type" value="Genomic_DNA"/>
</dbReference>
<gene>
    <name evidence="2" type="ORF">KP005_05080</name>
</gene>
<keyword evidence="1" id="KW-0812">Transmembrane</keyword>
<proteinExistence type="predicted"/>
<feature type="transmembrane region" description="Helical" evidence="1">
    <location>
        <begin position="42"/>
        <end position="66"/>
    </location>
</feature>